<name>A0A2Z3GJE9_9BACT</name>
<dbReference type="KEGG" id="hnv:DDQ68_02750"/>
<gene>
    <name evidence="3" type="ORF">DDQ68_02750</name>
</gene>
<dbReference type="AlphaFoldDB" id="A0A2Z3GJE9"/>
<dbReference type="GO" id="GO:0030527">
    <property type="term" value="F:structural constituent of chromatin"/>
    <property type="evidence" value="ECO:0007669"/>
    <property type="project" value="InterPro"/>
</dbReference>
<protein>
    <submittedName>
        <fullName evidence="3">Uncharacterized protein</fullName>
    </submittedName>
</protein>
<dbReference type="EMBL" id="CP029145">
    <property type="protein sequence ID" value="AWM31797.1"/>
    <property type="molecule type" value="Genomic_DNA"/>
</dbReference>
<keyword evidence="4" id="KW-1185">Reference proteome</keyword>
<sequence>MNNFAKLKDLVLSLEGDFDKFYDKHNAAAGTRVRKGMQELKTMAQEFRTEVQNMKNTAEAPAAAPKAAAKKAAPAAAKKAAPAAAKKAAPAKKK</sequence>
<dbReference type="Pfam" id="PF07432">
    <property type="entry name" value="Hc1"/>
    <property type="match status" value="1"/>
</dbReference>
<dbReference type="OrthoDB" id="9808717at2"/>
<dbReference type="Proteomes" id="UP000245999">
    <property type="component" value="Chromosome"/>
</dbReference>
<reference evidence="4" key="1">
    <citation type="submission" date="2018-04" db="EMBL/GenBank/DDBJ databases">
        <title>Complete genome of Antarctic heterotrophic bacterium Hymenobacter nivis.</title>
        <authorList>
            <person name="Terashima M."/>
        </authorList>
    </citation>
    <scope>NUCLEOTIDE SEQUENCE [LARGE SCALE GENOMIC DNA]</scope>
    <source>
        <strain evidence="4">NBRC 111535</strain>
    </source>
</reference>
<organism evidence="3 4">
    <name type="scientific">Hymenobacter nivis</name>
    <dbReference type="NCBI Taxonomy" id="1850093"/>
    <lineage>
        <taxon>Bacteria</taxon>
        <taxon>Pseudomonadati</taxon>
        <taxon>Bacteroidota</taxon>
        <taxon>Cytophagia</taxon>
        <taxon>Cytophagales</taxon>
        <taxon>Hymenobacteraceae</taxon>
        <taxon>Hymenobacter</taxon>
    </lineage>
</organism>
<proteinExistence type="inferred from homology"/>
<comment type="function">
    <text evidence="1">Might have a role analogous to that of eukaryotic histone proteins.</text>
</comment>
<evidence type="ECO:0000256" key="2">
    <source>
        <dbReference type="ARBA" id="ARBA00008424"/>
    </source>
</evidence>
<dbReference type="GO" id="GO:0003677">
    <property type="term" value="F:DNA binding"/>
    <property type="evidence" value="ECO:0007669"/>
    <property type="project" value="InterPro"/>
</dbReference>
<comment type="similarity">
    <text evidence="2">Belongs to the histone H1/H5 family. HCT subfamily.</text>
</comment>
<accession>A0A2Z3GJE9</accession>
<evidence type="ECO:0000313" key="4">
    <source>
        <dbReference type="Proteomes" id="UP000245999"/>
    </source>
</evidence>
<dbReference type="InterPro" id="IPR010886">
    <property type="entry name" value="Hc1"/>
</dbReference>
<evidence type="ECO:0000313" key="3">
    <source>
        <dbReference type="EMBL" id="AWM31797.1"/>
    </source>
</evidence>
<evidence type="ECO:0000256" key="1">
    <source>
        <dbReference type="ARBA" id="ARBA00002333"/>
    </source>
</evidence>